<dbReference type="InterPro" id="IPR036271">
    <property type="entry name" value="Tet_transcr_reg_TetR-rel_C_sf"/>
</dbReference>
<evidence type="ECO:0000259" key="5">
    <source>
        <dbReference type="PROSITE" id="PS50977"/>
    </source>
</evidence>
<protein>
    <recommendedName>
        <fullName evidence="5">HTH tetR-type domain-containing protein</fullName>
    </recommendedName>
</protein>
<organism evidence="6 7">
    <name type="scientific">Pseudonocardia eucalypti</name>
    <dbReference type="NCBI Taxonomy" id="648755"/>
    <lineage>
        <taxon>Bacteria</taxon>
        <taxon>Bacillati</taxon>
        <taxon>Actinomycetota</taxon>
        <taxon>Actinomycetes</taxon>
        <taxon>Pseudonocardiales</taxon>
        <taxon>Pseudonocardiaceae</taxon>
        <taxon>Pseudonocardia</taxon>
    </lineage>
</organism>
<feature type="DNA-binding region" description="H-T-H motif" evidence="4">
    <location>
        <begin position="38"/>
        <end position="57"/>
    </location>
</feature>
<dbReference type="PRINTS" id="PR00455">
    <property type="entry name" value="HTHTETR"/>
</dbReference>
<dbReference type="RefSeq" id="WP_185065486.1">
    <property type="nucleotide sequence ID" value="NZ_BAABJP010000055.1"/>
</dbReference>
<keyword evidence="3" id="KW-0804">Transcription</keyword>
<dbReference type="Proteomes" id="UP001428817">
    <property type="component" value="Unassembled WGS sequence"/>
</dbReference>
<keyword evidence="1" id="KW-0805">Transcription regulation</keyword>
<evidence type="ECO:0000256" key="3">
    <source>
        <dbReference type="ARBA" id="ARBA00023163"/>
    </source>
</evidence>
<feature type="domain" description="HTH tetR-type" evidence="5">
    <location>
        <begin position="15"/>
        <end position="75"/>
    </location>
</feature>
<keyword evidence="7" id="KW-1185">Reference proteome</keyword>
<dbReference type="InterPro" id="IPR009057">
    <property type="entry name" value="Homeodomain-like_sf"/>
</dbReference>
<keyword evidence="2 4" id="KW-0238">DNA-binding</keyword>
<evidence type="ECO:0000313" key="7">
    <source>
        <dbReference type="Proteomes" id="UP001428817"/>
    </source>
</evidence>
<dbReference type="EMBL" id="BAABJP010000055">
    <property type="protein sequence ID" value="GAA5172944.1"/>
    <property type="molecule type" value="Genomic_DNA"/>
</dbReference>
<dbReference type="Pfam" id="PF17754">
    <property type="entry name" value="TetR_C_14"/>
    <property type="match status" value="1"/>
</dbReference>
<dbReference type="PROSITE" id="PS01081">
    <property type="entry name" value="HTH_TETR_1"/>
    <property type="match status" value="1"/>
</dbReference>
<name>A0ABP9R920_9PSEU</name>
<gene>
    <name evidence="6" type="ORF">GCM10023321_73510</name>
</gene>
<evidence type="ECO:0000313" key="6">
    <source>
        <dbReference type="EMBL" id="GAA5172944.1"/>
    </source>
</evidence>
<evidence type="ECO:0000256" key="1">
    <source>
        <dbReference type="ARBA" id="ARBA00023015"/>
    </source>
</evidence>
<dbReference type="PANTHER" id="PTHR30055:SF238">
    <property type="entry name" value="MYCOFACTOCIN BIOSYNTHESIS TRANSCRIPTIONAL REGULATOR MFTR-RELATED"/>
    <property type="match status" value="1"/>
</dbReference>
<proteinExistence type="predicted"/>
<dbReference type="SUPFAM" id="SSF48498">
    <property type="entry name" value="Tetracyclin repressor-like, C-terminal domain"/>
    <property type="match status" value="1"/>
</dbReference>
<evidence type="ECO:0000256" key="2">
    <source>
        <dbReference type="ARBA" id="ARBA00023125"/>
    </source>
</evidence>
<reference evidence="7" key="1">
    <citation type="journal article" date="2019" name="Int. J. Syst. Evol. Microbiol.">
        <title>The Global Catalogue of Microorganisms (GCM) 10K type strain sequencing project: providing services to taxonomists for standard genome sequencing and annotation.</title>
        <authorList>
            <consortium name="The Broad Institute Genomics Platform"/>
            <consortium name="The Broad Institute Genome Sequencing Center for Infectious Disease"/>
            <person name="Wu L."/>
            <person name="Ma J."/>
        </authorList>
    </citation>
    <scope>NUCLEOTIDE SEQUENCE [LARGE SCALE GENOMIC DNA]</scope>
    <source>
        <strain evidence="7">JCM 18303</strain>
    </source>
</reference>
<dbReference type="Gene3D" id="1.10.357.10">
    <property type="entry name" value="Tetracycline Repressor, domain 2"/>
    <property type="match status" value="1"/>
</dbReference>
<dbReference type="InterPro" id="IPR001647">
    <property type="entry name" value="HTH_TetR"/>
</dbReference>
<dbReference type="InterPro" id="IPR023772">
    <property type="entry name" value="DNA-bd_HTH_TetR-type_CS"/>
</dbReference>
<dbReference type="SUPFAM" id="SSF46689">
    <property type="entry name" value="Homeodomain-like"/>
    <property type="match status" value="1"/>
</dbReference>
<dbReference type="InterPro" id="IPR041347">
    <property type="entry name" value="MftR_C"/>
</dbReference>
<dbReference type="Gene3D" id="1.10.10.60">
    <property type="entry name" value="Homeodomain-like"/>
    <property type="match status" value="1"/>
</dbReference>
<sequence>MTTGGAEDLRSRTRRAVRAEIATVALELFLRNGFERTTVDEIAAAAGLSRRSFFRYFPTKEDTVLGFVLELGQQLADAVAARPAAEDPWTALRAAFAVPLAGFDARPDDVRALLRLIHGTPALRARQQDKQDHWRRLLGEALRERVASPLEADVLVVTALGAFDVMCRHWLDAQRPDAPGELLDRLFAMVGPRRRMSVLNQSLEQSR</sequence>
<evidence type="ECO:0000256" key="4">
    <source>
        <dbReference type="PROSITE-ProRule" id="PRU00335"/>
    </source>
</evidence>
<comment type="caution">
    <text evidence="6">The sequence shown here is derived from an EMBL/GenBank/DDBJ whole genome shotgun (WGS) entry which is preliminary data.</text>
</comment>
<dbReference type="PANTHER" id="PTHR30055">
    <property type="entry name" value="HTH-TYPE TRANSCRIPTIONAL REGULATOR RUTR"/>
    <property type="match status" value="1"/>
</dbReference>
<dbReference type="PROSITE" id="PS50977">
    <property type="entry name" value="HTH_TETR_2"/>
    <property type="match status" value="1"/>
</dbReference>
<accession>A0ABP9R920</accession>
<dbReference type="Pfam" id="PF00440">
    <property type="entry name" value="TetR_N"/>
    <property type="match status" value="1"/>
</dbReference>
<dbReference type="InterPro" id="IPR050109">
    <property type="entry name" value="HTH-type_TetR-like_transc_reg"/>
</dbReference>